<evidence type="ECO:0008006" key="5">
    <source>
        <dbReference type="Google" id="ProtNLM"/>
    </source>
</evidence>
<comment type="similarity">
    <text evidence="1">Belongs to the PhzF family.</text>
</comment>
<reference evidence="3 4" key="1">
    <citation type="submission" date="2024-08" db="EMBL/GenBank/DDBJ databases">
        <authorList>
            <person name="Cucini C."/>
            <person name="Frati F."/>
        </authorList>
    </citation>
    <scope>NUCLEOTIDE SEQUENCE [LARGE SCALE GENOMIC DNA]</scope>
</reference>
<dbReference type="PANTHER" id="PTHR13774">
    <property type="entry name" value="PHENAZINE BIOSYNTHESIS PROTEIN"/>
    <property type="match status" value="1"/>
</dbReference>
<evidence type="ECO:0000313" key="3">
    <source>
        <dbReference type="EMBL" id="CAL8122977.1"/>
    </source>
</evidence>
<evidence type="ECO:0000313" key="4">
    <source>
        <dbReference type="Proteomes" id="UP001642540"/>
    </source>
</evidence>
<dbReference type="Gene3D" id="3.10.310.10">
    <property type="entry name" value="Diaminopimelate Epimerase, Chain A, domain 1"/>
    <property type="match status" value="2"/>
</dbReference>
<comment type="caution">
    <text evidence="3">The sequence shown here is derived from an EMBL/GenBank/DDBJ whole genome shotgun (WGS) entry which is preliminary data.</text>
</comment>
<protein>
    <recommendedName>
        <fullName evidence="5">Phenazine biosynthesis-like domain-containing protein</fullName>
    </recommendedName>
</protein>
<dbReference type="Proteomes" id="UP001642540">
    <property type="component" value="Unassembled WGS sequence"/>
</dbReference>
<dbReference type="SUPFAM" id="SSF54506">
    <property type="entry name" value="Diaminopimelate epimerase-like"/>
    <property type="match status" value="1"/>
</dbReference>
<sequence length="333" mass="37414">MASSPVPIYFVDAFTTNGNSAFTGNAAAVVILEFDEDISDDIKQKISNETNLSDTAFVSNSWQREEKLTSTDDIDPNKDLAVIRRTLRWFTPLYEVPLCGHATVASAKVLIENLFTENPELKEKEEIVIEFESRFRGVLGAVYNCRSERITLNFPINICLPLYAEGELWVRQLIEATVFPELTTDCIQDIQYSPSAKIILLRLCDHLSQNDLKRINPDFRKMKTIENCEEMIGVLVTLKGKNGNVEKESPHFYSRFFAPWYGVNEDPVCGSAHTVLTPYWAKEYFSGQAVLGETLLAKQHSERGGNLYCTLVASDRVAIGGEAKIVIKGELVQ</sequence>
<dbReference type="PIRSF" id="PIRSF016184">
    <property type="entry name" value="PhzC_PhzF"/>
    <property type="match status" value="1"/>
</dbReference>
<dbReference type="Pfam" id="PF02567">
    <property type="entry name" value="PhzC-PhzF"/>
    <property type="match status" value="1"/>
</dbReference>
<dbReference type="PANTHER" id="PTHR13774:SF17">
    <property type="entry name" value="PHENAZINE BIOSYNTHESIS-LIKE DOMAIN-CONTAINING PROTEIN"/>
    <property type="match status" value="1"/>
</dbReference>
<dbReference type="InterPro" id="IPR003719">
    <property type="entry name" value="Phenazine_PhzF-like"/>
</dbReference>
<accession>A0ABP1R9D9</accession>
<gene>
    <name evidence="3" type="ORF">ODALV1_LOCUS20040</name>
</gene>
<dbReference type="EMBL" id="CAXLJM020000068">
    <property type="protein sequence ID" value="CAL8122977.1"/>
    <property type="molecule type" value="Genomic_DNA"/>
</dbReference>
<name>A0ABP1R9D9_9HEXA</name>
<evidence type="ECO:0000256" key="1">
    <source>
        <dbReference type="ARBA" id="ARBA00008270"/>
    </source>
</evidence>
<proteinExistence type="inferred from homology"/>
<keyword evidence="2" id="KW-0413">Isomerase</keyword>
<organism evidence="3 4">
    <name type="scientific">Orchesella dallaii</name>
    <dbReference type="NCBI Taxonomy" id="48710"/>
    <lineage>
        <taxon>Eukaryota</taxon>
        <taxon>Metazoa</taxon>
        <taxon>Ecdysozoa</taxon>
        <taxon>Arthropoda</taxon>
        <taxon>Hexapoda</taxon>
        <taxon>Collembola</taxon>
        <taxon>Entomobryomorpha</taxon>
        <taxon>Entomobryoidea</taxon>
        <taxon>Orchesellidae</taxon>
        <taxon>Orchesellinae</taxon>
        <taxon>Orchesella</taxon>
    </lineage>
</organism>
<keyword evidence="4" id="KW-1185">Reference proteome</keyword>
<evidence type="ECO:0000256" key="2">
    <source>
        <dbReference type="ARBA" id="ARBA00023235"/>
    </source>
</evidence>